<evidence type="ECO:0000313" key="5">
    <source>
        <dbReference type="EMBL" id="ELA46852.1"/>
    </source>
</evidence>
<proteinExistence type="predicted"/>
<evidence type="ECO:0000256" key="3">
    <source>
        <dbReference type="SAM" id="MobiDB-lite"/>
    </source>
</evidence>
<sequence length="165" mass="18548">MARKSKSTKKDKLPKKAKIDESAVQKDTNTTENSKEIEEHTSTHPVNASECSTNIQGDAAQAADGNKSCDIHTNTSTSTLDKRKRFRFPTARIKRIMQSDEDVGKISTYAPVVLGKATELFLVELVSAAMKHAEKNKRKMEVEDVIRVVKENEQFAFLKSYENEE</sequence>
<keyword evidence="2" id="KW-0539">Nucleus</keyword>
<dbReference type="GO" id="GO:0001046">
    <property type="term" value="F:core promoter sequence-specific DNA binding"/>
    <property type="evidence" value="ECO:0007669"/>
    <property type="project" value="TreeGrafter"/>
</dbReference>
<evidence type="ECO:0000256" key="1">
    <source>
        <dbReference type="ARBA" id="ARBA00004123"/>
    </source>
</evidence>
<keyword evidence="6" id="KW-1185">Reference proteome</keyword>
<dbReference type="Proteomes" id="UP000011081">
    <property type="component" value="Unassembled WGS sequence"/>
</dbReference>
<dbReference type="STRING" id="948595.L2GU31"/>
<evidence type="ECO:0000256" key="2">
    <source>
        <dbReference type="ARBA" id="ARBA00023242"/>
    </source>
</evidence>
<dbReference type="Gene3D" id="1.10.20.10">
    <property type="entry name" value="Histone, subunit A"/>
    <property type="match status" value="1"/>
</dbReference>
<accession>L2GU31</accession>
<name>L2GU31_VAVCU</name>
<evidence type="ECO:0000259" key="4">
    <source>
        <dbReference type="Pfam" id="PF00808"/>
    </source>
</evidence>
<organism evidence="5 6">
    <name type="scientific">Vavraia culicis (isolate floridensis)</name>
    <name type="common">Microsporidian parasite</name>
    <dbReference type="NCBI Taxonomy" id="948595"/>
    <lineage>
        <taxon>Eukaryota</taxon>
        <taxon>Fungi</taxon>
        <taxon>Fungi incertae sedis</taxon>
        <taxon>Microsporidia</taxon>
        <taxon>Pleistophoridae</taxon>
        <taxon>Vavraia</taxon>
    </lineage>
</organism>
<dbReference type="GeneID" id="19879500"/>
<feature type="compositionally biased region" description="Basic residues" evidence="3">
    <location>
        <begin position="1"/>
        <end position="16"/>
    </location>
</feature>
<dbReference type="AlphaFoldDB" id="L2GU31"/>
<reference evidence="6" key="1">
    <citation type="submission" date="2011-03" db="EMBL/GenBank/DDBJ databases">
        <title>The genome sequence of Vavraia culicis strain floridensis.</title>
        <authorList>
            <consortium name="The Broad Institute Genome Sequencing Platform"/>
            <person name="Cuomo C."/>
            <person name="Becnel J."/>
            <person name="Sanscrainte N."/>
            <person name="Young S.K."/>
            <person name="Zeng Q."/>
            <person name="Gargeya S."/>
            <person name="Fitzgerald M."/>
            <person name="Haas B."/>
            <person name="Abouelleil A."/>
            <person name="Alvarado L."/>
            <person name="Arachchi H.M."/>
            <person name="Berlin A."/>
            <person name="Chapman S.B."/>
            <person name="Gearin G."/>
            <person name="Goldberg J."/>
            <person name="Griggs A."/>
            <person name="Gujja S."/>
            <person name="Hansen M."/>
            <person name="Heiman D."/>
            <person name="Howarth C."/>
            <person name="Larimer J."/>
            <person name="Lui A."/>
            <person name="MacDonald P.J.P."/>
            <person name="McCowen C."/>
            <person name="Montmayeur A."/>
            <person name="Murphy C."/>
            <person name="Neiman D."/>
            <person name="Pearson M."/>
            <person name="Priest M."/>
            <person name="Roberts A."/>
            <person name="Saif S."/>
            <person name="Shea T."/>
            <person name="Sisk P."/>
            <person name="Stolte C."/>
            <person name="Sykes S."/>
            <person name="Wortman J."/>
            <person name="Nusbaum C."/>
            <person name="Birren B."/>
        </authorList>
    </citation>
    <scope>NUCLEOTIDE SEQUENCE [LARGE SCALE GENOMIC DNA]</scope>
    <source>
        <strain evidence="6">floridensis</strain>
    </source>
</reference>
<dbReference type="InterPro" id="IPR003958">
    <property type="entry name" value="CBFA_NFYB_domain"/>
</dbReference>
<feature type="compositionally biased region" description="Polar residues" evidence="3">
    <location>
        <begin position="43"/>
        <end position="56"/>
    </location>
</feature>
<dbReference type="OrthoDB" id="653904at2759"/>
<dbReference type="EMBL" id="GL877430">
    <property type="protein sequence ID" value="ELA46852.1"/>
    <property type="molecule type" value="Genomic_DNA"/>
</dbReference>
<dbReference type="InterPro" id="IPR009072">
    <property type="entry name" value="Histone-fold"/>
</dbReference>
<dbReference type="GO" id="GO:0016251">
    <property type="term" value="F:RNA polymerase II general transcription initiation factor activity"/>
    <property type="evidence" value="ECO:0007669"/>
    <property type="project" value="TreeGrafter"/>
</dbReference>
<dbReference type="VEuPathDB" id="MicrosporidiaDB:VCUG_01626"/>
<comment type="subcellular location">
    <subcellularLocation>
        <location evidence="1">Nucleus</location>
    </subcellularLocation>
</comment>
<dbReference type="InterPro" id="IPR050568">
    <property type="entry name" value="Transcr_DNA_Rep_Reg"/>
</dbReference>
<gene>
    <name evidence="5" type="ORF">VCUG_01626</name>
</gene>
<dbReference type="OMA" id="EWEKSMT"/>
<evidence type="ECO:0000313" key="6">
    <source>
        <dbReference type="Proteomes" id="UP000011081"/>
    </source>
</evidence>
<dbReference type="PANTHER" id="PTHR10252:SF5">
    <property type="entry name" value="DR1-ASSOCIATED COREPRESSOR"/>
    <property type="match status" value="1"/>
</dbReference>
<feature type="compositionally biased region" description="Basic and acidic residues" evidence="3">
    <location>
        <begin position="33"/>
        <end position="42"/>
    </location>
</feature>
<dbReference type="Pfam" id="PF00808">
    <property type="entry name" value="CBFD_NFYB_HMF"/>
    <property type="match status" value="1"/>
</dbReference>
<feature type="region of interest" description="Disordered" evidence="3">
    <location>
        <begin position="1"/>
        <end position="79"/>
    </location>
</feature>
<dbReference type="InParanoid" id="L2GU31"/>
<dbReference type="GO" id="GO:0046982">
    <property type="term" value="F:protein heterodimerization activity"/>
    <property type="evidence" value="ECO:0007669"/>
    <property type="project" value="InterPro"/>
</dbReference>
<dbReference type="GO" id="GO:0005634">
    <property type="term" value="C:nucleus"/>
    <property type="evidence" value="ECO:0007669"/>
    <property type="project" value="UniProtKB-SubCell"/>
</dbReference>
<feature type="domain" description="Transcription factor CBF/NF-Y/archaeal histone" evidence="4">
    <location>
        <begin position="87"/>
        <end position="140"/>
    </location>
</feature>
<dbReference type="CDD" id="cd22906">
    <property type="entry name" value="HFD_DRAP1"/>
    <property type="match status" value="1"/>
</dbReference>
<protein>
    <recommendedName>
        <fullName evidence="4">Transcription factor CBF/NF-Y/archaeal histone domain-containing protein</fullName>
    </recommendedName>
</protein>
<dbReference type="SUPFAM" id="SSF47113">
    <property type="entry name" value="Histone-fold"/>
    <property type="match status" value="1"/>
</dbReference>
<dbReference type="PANTHER" id="PTHR10252">
    <property type="entry name" value="HISTONE-LIKE TRANSCRIPTION FACTOR CCAAT-RELATED"/>
    <property type="match status" value="1"/>
</dbReference>
<dbReference type="RefSeq" id="XP_008074643.1">
    <property type="nucleotide sequence ID" value="XM_008076452.1"/>
</dbReference>
<dbReference type="HOGENOM" id="CLU_1612068_0_0_1"/>